<evidence type="ECO:0000259" key="1">
    <source>
        <dbReference type="Pfam" id="PF01638"/>
    </source>
</evidence>
<dbReference type="AlphaFoldDB" id="A0AAP2E0V9"/>
<organism evidence="2 3">
    <name type="scientific">Dawidia cretensis</name>
    <dbReference type="NCBI Taxonomy" id="2782350"/>
    <lineage>
        <taxon>Bacteria</taxon>
        <taxon>Pseudomonadati</taxon>
        <taxon>Bacteroidota</taxon>
        <taxon>Cytophagia</taxon>
        <taxon>Cytophagales</taxon>
        <taxon>Chryseotaleaceae</taxon>
        <taxon>Dawidia</taxon>
    </lineage>
</organism>
<name>A0AAP2E0V9_9BACT</name>
<protein>
    <submittedName>
        <fullName evidence="2">Winged helix-turn-helix transcriptional regulator</fullName>
    </submittedName>
</protein>
<evidence type="ECO:0000313" key="3">
    <source>
        <dbReference type="Proteomes" id="UP001319080"/>
    </source>
</evidence>
<dbReference type="InterPro" id="IPR002577">
    <property type="entry name" value="HTH_HxlR"/>
</dbReference>
<keyword evidence="3" id="KW-1185">Reference proteome</keyword>
<sequence>MPLSFANDFQARKAYGRKPPVKVVHILTEFGKTFVPVLEAITAWGNQVVLEKR</sequence>
<feature type="domain" description="HTH hxlR-type" evidence="1">
    <location>
        <begin position="12"/>
        <end position="49"/>
    </location>
</feature>
<dbReference type="RefSeq" id="WP_254086601.1">
    <property type="nucleotide sequence ID" value="NZ_JAHESE010000028.1"/>
</dbReference>
<gene>
    <name evidence="2" type="ORF">KK062_22460</name>
</gene>
<comment type="caution">
    <text evidence="2">The sequence shown here is derived from an EMBL/GenBank/DDBJ whole genome shotgun (WGS) entry which is preliminary data.</text>
</comment>
<dbReference type="Proteomes" id="UP001319080">
    <property type="component" value="Unassembled WGS sequence"/>
</dbReference>
<reference evidence="2 3" key="1">
    <citation type="submission" date="2021-05" db="EMBL/GenBank/DDBJ databases">
        <title>A Polyphasic approach of four new species of the genus Ohtaekwangia: Ohtaekwangia histidinii sp. nov., Ohtaekwangia cretensis sp. nov., Ohtaekwangia indiensis sp. nov., Ohtaekwangia reichenbachii sp. nov. from diverse environment.</title>
        <authorList>
            <person name="Octaviana S."/>
        </authorList>
    </citation>
    <scope>NUCLEOTIDE SEQUENCE [LARGE SCALE GENOMIC DNA]</scope>
    <source>
        <strain evidence="2 3">PWU5</strain>
    </source>
</reference>
<dbReference type="EMBL" id="JAHESE010000028">
    <property type="protein sequence ID" value="MBT1711023.1"/>
    <property type="molecule type" value="Genomic_DNA"/>
</dbReference>
<proteinExistence type="predicted"/>
<accession>A0AAP2E0V9</accession>
<dbReference type="Pfam" id="PF01638">
    <property type="entry name" value="HxlR"/>
    <property type="match status" value="1"/>
</dbReference>
<evidence type="ECO:0000313" key="2">
    <source>
        <dbReference type="EMBL" id="MBT1711023.1"/>
    </source>
</evidence>